<evidence type="ECO:0000313" key="2">
    <source>
        <dbReference type="Proteomes" id="UP000033035"/>
    </source>
</evidence>
<name>A0A0F5J9V7_9BACT</name>
<organism evidence="1 2">
    <name type="scientific">Parabacteroides gordonii MS-1 = DSM 23371</name>
    <dbReference type="NCBI Taxonomy" id="1203610"/>
    <lineage>
        <taxon>Bacteria</taxon>
        <taxon>Pseudomonadati</taxon>
        <taxon>Bacteroidota</taxon>
        <taxon>Bacteroidia</taxon>
        <taxon>Bacteroidales</taxon>
        <taxon>Tannerellaceae</taxon>
        <taxon>Parabacteroides</taxon>
    </lineage>
</organism>
<comment type="caution">
    <text evidence="1">The sequence shown here is derived from an EMBL/GenBank/DDBJ whole genome shotgun (WGS) entry which is preliminary data.</text>
</comment>
<gene>
    <name evidence="1" type="ORF">HMPREF1536_03783</name>
</gene>
<dbReference type="Proteomes" id="UP000033035">
    <property type="component" value="Unassembled WGS sequence"/>
</dbReference>
<evidence type="ECO:0000313" key="1">
    <source>
        <dbReference type="EMBL" id="KKB54202.1"/>
    </source>
</evidence>
<protein>
    <submittedName>
        <fullName evidence="1">Uncharacterized protein</fullName>
    </submittedName>
</protein>
<dbReference type="HOGENOM" id="CLU_008371_0_0_10"/>
<keyword evidence="2" id="KW-1185">Reference proteome</keyword>
<dbReference type="STRING" id="1203610.HMPREF1536_03783"/>
<dbReference type="RefSeq" id="WP_147337555.1">
    <property type="nucleotide sequence ID" value="NZ_AUAE01000029.1"/>
</dbReference>
<dbReference type="PATRIC" id="fig|1203610.3.peg.3857"/>
<dbReference type="AlphaFoldDB" id="A0A0F5J9V7"/>
<reference evidence="1 2" key="1">
    <citation type="submission" date="2013-04" db="EMBL/GenBank/DDBJ databases">
        <title>The Genome Sequence of Parabacteroides gordonii DSM 23371.</title>
        <authorList>
            <consortium name="The Broad Institute Genomics Platform"/>
            <person name="Earl A."/>
            <person name="Ward D."/>
            <person name="Feldgarden M."/>
            <person name="Gevers D."/>
            <person name="Martens E."/>
            <person name="Sakamoto M."/>
            <person name="Benno Y."/>
            <person name="Suzuki N."/>
            <person name="Matsunaga N."/>
            <person name="Koshihara K."/>
            <person name="Seki M."/>
            <person name="Komiya H."/>
            <person name="Walker B."/>
            <person name="Young S."/>
            <person name="Zeng Q."/>
            <person name="Gargeya S."/>
            <person name="Fitzgerald M."/>
            <person name="Haas B."/>
            <person name="Abouelleil A."/>
            <person name="Allen A.W."/>
            <person name="Alvarado L."/>
            <person name="Arachchi H.M."/>
            <person name="Berlin A.M."/>
            <person name="Chapman S.B."/>
            <person name="Gainer-Dewar J."/>
            <person name="Goldberg J."/>
            <person name="Griggs A."/>
            <person name="Gujja S."/>
            <person name="Hansen M."/>
            <person name="Howarth C."/>
            <person name="Imamovic A."/>
            <person name="Ireland A."/>
            <person name="Larimer J."/>
            <person name="McCowan C."/>
            <person name="Murphy C."/>
            <person name="Pearson M."/>
            <person name="Poon T.W."/>
            <person name="Priest M."/>
            <person name="Roberts A."/>
            <person name="Saif S."/>
            <person name="Shea T."/>
            <person name="Sisk P."/>
            <person name="Sykes S."/>
            <person name="Wortman J."/>
            <person name="Nusbaum C."/>
            <person name="Birren B."/>
        </authorList>
    </citation>
    <scope>NUCLEOTIDE SEQUENCE [LARGE SCALE GENOMIC DNA]</scope>
    <source>
        <strain evidence="1 2">MS-1</strain>
    </source>
</reference>
<dbReference type="EMBL" id="AQHW01000017">
    <property type="protein sequence ID" value="KKB54202.1"/>
    <property type="molecule type" value="Genomic_DNA"/>
</dbReference>
<proteinExistence type="predicted"/>
<accession>A0A0F5J9V7</accession>
<sequence>MKKIKKYQLIQDLLNQGLDYPRFTRRLVSIRNSVDYSTLLEIVESFIKKSSKFKEYMFGTIFPNDPKTLGGNRDFYLKPTSIESEISWISLQIKYNKEKIQFFVLQKRLFEHLFLHGRYSEALNVLENVRKELGVSIWYYEAKLLLYEYSNKTDDKFLLISDINEKQGETHAGFVTSILHFISYRTARNLSAYKYDLDLQNYFQRNRTDFQKSNCDYFLFKLNYFKNYNVDEFKTIFAFENTNSLVDRYLTLIYLMQTIYIHGKNDEYIANRALYLYNKTKDTMWIPLFALVYPERIPDIYFDFEYLDILDSYYSGEYEKVINLSKLYVKKSSCCFDVLVFYCRSLLALNRGYIHISNDIDSLLNQISIKIFYALNNEDNSSDALYNLYQKNKNIYSFKLAYGLDYFIKEEENNEKSLRLKQSSLCHYDPLAIAEREKNKALEYLKLGEKLFNNSITIRQYLRRIKKEDTPSGEVVDYIRDIDNAKILFENKEFNLSLEGWKCIVEKYKYSKSIVQVALKYAFECMVNEDKYLEAIKFYVNNYIENPVSVAKINITDFMHILRKMKYKGIRRCIELPIFVGLNAGDDADKSFILQSYCEVYDKQKPSELFEELITEDIKKIECFYYVIYKEETLRHFIYINSTLDNLQEKQRILKFLVDLNTPNRKAYQEQLDIVSNSLIVYEGSKKLDDSKIFANDQAIVNYELRDVDGLFNRFKTIFKLVIKDNLKIVILQGGTYKVVQFEDGEKKDPGVKFSDNALLEVFYSIFDLVRDKFLNSKYGIVAYLSTRIRHGVLEGELRPEIDKENLIFNRTNNKYISNNFWQKKYGIDSRMNAIINKELEQFSIKVDSLLYHLIKEKLQIKEDAIHQDGLFNYDVSNSEIEQWTYEIGNMETYQECCWAILRKLWERTESNLENIRRFINTNVRSDFEQAFNILRSNLLVQISQESFPEIYSAINTAYNTIDQRLYKIEGWFKISGPELEDFDIETLLDLVWENTAKCYPKDNANLQIQCVKGLKIKGDYLIHFTDLFRIFLDNMFKYTQPIKDEKNFNIICNLNNKNHLNCVFENKSPERIEIEGVKTTMSNENISCLTEGKSGLGKAKKIIKYDLRCENNNAQVELKDGKFIVNIDINVENLKIEDEDINS</sequence>